<dbReference type="RefSeq" id="WP_052678390.1">
    <property type="nucleotide sequence ID" value="NZ_FPLD01000056.1"/>
</dbReference>
<keyword evidence="2" id="KW-0540">Nuclease</keyword>
<reference evidence="4 5" key="1">
    <citation type="submission" date="2016-11" db="EMBL/GenBank/DDBJ databases">
        <authorList>
            <person name="Jaros S."/>
            <person name="Januszkiewicz K."/>
            <person name="Wedrychowicz H."/>
        </authorList>
    </citation>
    <scope>NUCLEOTIDE SEQUENCE [LARGE SCALE GENOMIC DNA]</scope>
    <source>
        <strain evidence="4">NVI 5450</strain>
    </source>
</reference>
<name>A0A090IGA5_9GAMM</name>
<dbReference type="OrthoDB" id="9800417at2"/>
<dbReference type="InterPro" id="IPR044925">
    <property type="entry name" value="His-Me_finger_sf"/>
</dbReference>
<dbReference type="GO" id="GO:0004518">
    <property type="term" value="F:nuclease activity"/>
    <property type="evidence" value="ECO:0007669"/>
    <property type="project" value="UniProtKB-KW"/>
</dbReference>
<evidence type="ECO:0000313" key="5">
    <source>
        <dbReference type="Proteomes" id="UP000183794"/>
    </source>
</evidence>
<dbReference type="PANTHER" id="PTHR33607:SF2">
    <property type="entry name" value="ENDONUCLEASE-1"/>
    <property type="match status" value="1"/>
</dbReference>
<dbReference type="Proteomes" id="UP000183794">
    <property type="component" value="Unassembled WGS sequence"/>
</dbReference>
<proteinExistence type="inferred from homology"/>
<organism evidence="4 5">
    <name type="scientific">Moritella viscosa</name>
    <dbReference type="NCBI Taxonomy" id="80854"/>
    <lineage>
        <taxon>Bacteria</taxon>
        <taxon>Pseudomonadati</taxon>
        <taxon>Pseudomonadota</taxon>
        <taxon>Gammaproteobacteria</taxon>
        <taxon>Alteromonadales</taxon>
        <taxon>Moritellaceae</taxon>
        <taxon>Moritella</taxon>
    </lineage>
</organism>
<keyword evidence="3" id="KW-0378">Hydrolase</keyword>
<dbReference type="HOGENOM" id="CLU_525626_0_0_6"/>
<dbReference type="InterPro" id="IPR007346">
    <property type="entry name" value="Endonuclease-I"/>
</dbReference>
<dbReference type="Pfam" id="PF22352">
    <property type="entry name" value="K319L-like_PKD"/>
    <property type="match status" value="1"/>
</dbReference>
<dbReference type="PATRIC" id="fig|80854.5.peg.3938"/>
<sequence length="518" mass="56892">MKKTLIALAILATSSLNIAIAAKGDICTNCPDLSPIKDASKFVDGDYYTKSFNAINSNLATFRAALIDDISAGQKQLSYSEVWTALTHTDEDPTNSNDIILLYRGDSIPKNHNASTKPKDVSQSEFNDYWNREHVWAKSHGFPNSNQRGYTDIHHLRPSDQTVNSARSNKDFDAGGTPNAETNINLSTSTTWEPRDAVKGDVARMMLYMDVRYDVGTATGMPDLVLVNNTGTVASKLEAGPAKFGKLCTLIKWNYDDPVDSFERERNNTIYEYQGNRNPFIDHNEWVDIIYKDVCPGITVPFTITIDAIGEVTEKTKVTLKANANTPGTLTYSWTQKPGSPKVTLDTSVTGSASFTAPDIPDTESAEFEFEVTVTNADKDTARDTVKLIIKDINYTSTFDISVADAEDKIEGQLISLTVSSQEDNVRYYWKQLSGPEVSIINPYKSTVKFTAPSVDKVSKLTFQVEATNDSNGKTAIKTVNFDVDPTNSKSSNSSGGSFGIFGTLSLLGLGMLRRKAK</sequence>
<dbReference type="Gene3D" id="2.60.40.3010">
    <property type="match status" value="2"/>
</dbReference>
<dbReference type="SUPFAM" id="SSF54060">
    <property type="entry name" value="His-Me finger endonucleases"/>
    <property type="match status" value="1"/>
</dbReference>
<evidence type="ECO:0000256" key="1">
    <source>
        <dbReference type="ARBA" id="ARBA00006429"/>
    </source>
</evidence>
<gene>
    <name evidence="4" type="ORF">NVI5450_2049</name>
</gene>
<dbReference type="AlphaFoldDB" id="A0A090IGA5"/>
<comment type="similarity">
    <text evidence="1">Belongs to the EndA/NucM nuclease family.</text>
</comment>
<dbReference type="PANTHER" id="PTHR33607">
    <property type="entry name" value="ENDONUCLEASE-1"/>
    <property type="match status" value="1"/>
</dbReference>
<dbReference type="Pfam" id="PF04231">
    <property type="entry name" value="Endonuclease_1"/>
    <property type="match status" value="1"/>
</dbReference>
<dbReference type="EMBL" id="FPLD01000056">
    <property type="protein sequence ID" value="SGY98295.1"/>
    <property type="molecule type" value="Genomic_DNA"/>
</dbReference>
<accession>A0A090IGA5</accession>
<dbReference type="KEGG" id="mvs:MVIS_3720"/>
<dbReference type="STRING" id="80854.MVIS_3720"/>
<dbReference type="GO" id="GO:0016787">
    <property type="term" value="F:hydrolase activity"/>
    <property type="evidence" value="ECO:0007669"/>
    <property type="project" value="UniProtKB-KW"/>
</dbReference>
<protein>
    <submittedName>
        <fullName evidence="4">Cell surface protein</fullName>
    </submittedName>
</protein>
<evidence type="ECO:0000256" key="2">
    <source>
        <dbReference type="ARBA" id="ARBA00022722"/>
    </source>
</evidence>
<evidence type="ECO:0000256" key="3">
    <source>
        <dbReference type="ARBA" id="ARBA00022801"/>
    </source>
</evidence>
<evidence type="ECO:0000313" key="4">
    <source>
        <dbReference type="EMBL" id="SGY98295.1"/>
    </source>
</evidence>